<evidence type="ECO:0000313" key="4">
    <source>
        <dbReference type="Proteomes" id="UP000245086"/>
    </source>
</evidence>
<comment type="caution">
    <text evidence="3">The sequence shown here is derived from an EMBL/GenBank/DDBJ whole genome shotgun (WGS) entry which is preliminary data.</text>
</comment>
<name>A0A2P2ECU8_9PROT</name>
<evidence type="ECO:0000256" key="1">
    <source>
        <dbReference type="ARBA" id="ARBA00022603"/>
    </source>
</evidence>
<dbReference type="InterPro" id="IPR002052">
    <property type="entry name" value="DNA_methylase_N6_adenine_CS"/>
</dbReference>
<dbReference type="PIRSF" id="PIRSF004553">
    <property type="entry name" value="CHP00095"/>
    <property type="match status" value="1"/>
</dbReference>
<dbReference type="PROSITE" id="PS00092">
    <property type="entry name" value="N6_MTASE"/>
    <property type="match status" value="1"/>
</dbReference>
<dbReference type="GO" id="GO:0003676">
    <property type="term" value="F:nucleic acid binding"/>
    <property type="evidence" value="ECO:0007669"/>
    <property type="project" value="InterPro"/>
</dbReference>
<dbReference type="GO" id="GO:0052913">
    <property type="term" value="F:16S rRNA (guanine(966)-N(2))-methyltransferase activity"/>
    <property type="evidence" value="ECO:0007669"/>
    <property type="project" value="UniProtKB-EC"/>
</dbReference>
<organism evidence="3 4">
    <name type="scientific">Candidatus Phycosocius bacilliformis</name>
    <dbReference type="NCBI Taxonomy" id="1445552"/>
    <lineage>
        <taxon>Bacteria</taxon>
        <taxon>Pseudomonadati</taxon>
        <taxon>Pseudomonadota</taxon>
        <taxon>Alphaproteobacteria</taxon>
        <taxon>Caulobacterales</taxon>
        <taxon>Caulobacterales incertae sedis</taxon>
        <taxon>Candidatus Phycosocius</taxon>
    </lineage>
</organism>
<dbReference type="NCBIfam" id="TIGR00095">
    <property type="entry name" value="16S rRNA (guanine(966)-N(2))-methyltransferase RsmD"/>
    <property type="match status" value="1"/>
</dbReference>
<keyword evidence="1 3" id="KW-0489">Methyltransferase</keyword>
<dbReference type="EMBL" id="BFBR01000008">
    <property type="protein sequence ID" value="GBF58871.1"/>
    <property type="molecule type" value="Genomic_DNA"/>
</dbReference>
<dbReference type="AlphaFoldDB" id="A0A2P2ECU8"/>
<dbReference type="EC" id="2.1.1.171" evidence="3"/>
<protein>
    <submittedName>
        <fullName evidence="3">Ribosomal RNA small subunit methyltransferase D</fullName>
        <ecNumber evidence="3">2.1.1.171</ecNumber>
    </submittedName>
</protein>
<dbReference type="InterPro" id="IPR029063">
    <property type="entry name" value="SAM-dependent_MTases_sf"/>
</dbReference>
<dbReference type="SUPFAM" id="SSF53335">
    <property type="entry name" value="S-adenosyl-L-methionine-dependent methyltransferases"/>
    <property type="match status" value="1"/>
</dbReference>
<evidence type="ECO:0000256" key="2">
    <source>
        <dbReference type="ARBA" id="ARBA00022679"/>
    </source>
</evidence>
<reference evidence="3 4" key="1">
    <citation type="journal article" date="2018" name="Genome Announc.">
        <title>Draft Genome Sequence of "Candidatus Phycosocius bacilliformis," an Alphaproteobacterial Ectosymbiont of the Hydrocarbon-Producing Green Alga Botryococcus braunii.</title>
        <authorList>
            <person name="Tanabe Y."/>
            <person name="Yamaguchi H."/>
            <person name="Watanabe M.M."/>
        </authorList>
    </citation>
    <scope>NUCLEOTIDE SEQUENCE [LARGE SCALE GENOMIC DNA]</scope>
    <source>
        <strain evidence="3 4">BOTRYCO-2</strain>
    </source>
</reference>
<gene>
    <name evidence="3" type="primary">rsmD</name>
    <name evidence="3" type="ORF">PbB2_02560</name>
</gene>
<dbReference type="PANTHER" id="PTHR43542:SF1">
    <property type="entry name" value="METHYLTRANSFERASE"/>
    <property type="match status" value="1"/>
</dbReference>
<dbReference type="RefSeq" id="WP_272949237.1">
    <property type="nucleotide sequence ID" value="NZ_BFBR01000008.1"/>
</dbReference>
<sequence>MQGKGKMRIVSGRWKGKALVAPDGEATRPTADRARQAIFNVLEHAPWSQGVLGTKVLDLFAGTGALGLEALSRGADFCLFIDQAPAARAALMGNVEACAAQGMSRIWKRDAGDLGPLPPSANGPFDLVFIDPPYGKGLERAALSSLTQGWLATRACVIVERGRGETTLDPAHIDPRYRLHDSRTYGAADILMIEWTG</sequence>
<dbReference type="Pfam" id="PF03602">
    <property type="entry name" value="Cons_hypoth95"/>
    <property type="match status" value="1"/>
</dbReference>
<dbReference type="CDD" id="cd02440">
    <property type="entry name" value="AdoMet_MTases"/>
    <property type="match status" value="1"/>
</dbReference>
<dbReference type="InterPro" id="IPR004398">
    <property type="entry name" value="RNA_MeTrfase_RsmD"/>
</dbReference>
<proteinExistence type="predicted"/>
<accession>A0A2P2ECU8</accession>
<keyword evidence="2 3" id="KW-0808">Transferase</keyword>
<dbReference type="Gene3D" id="3.40.50.150">
    <property type="entry name" value="Vaccinia Virus protein VP39"/>
    <property type="match status" value="1"/>
</dbReference>
<dbReference type="Proteomes" id="UP000245086">
    <property type="component" value="Unassembled WGS sequence"/>
</dbReference>
<keyword evidence="4" id="KW-1185">Reference proteome</keyword>
<evidence type="ECO:0000313" key="3">
    <source>
        <dbReference type="EMBL" id="GBF58871.1"/>
    </source>
</evidence>
<dbReference type="PANTHER" id="PTHR43542">
    <property type="entry name" value="METHYLTRANSFERASE"/>
    <property type="match status" value="1"/>
</dbReference>